<keyword evidence="1" id="KW-0732">Signal</keyword>
<dbReference type="AlphaFoldDB" id="A0A1E5W8H6"/>
<protein>
    <recommendedName>
        <fullName evidence="4">Cystatin domain-containing protein</fullName>
    </recommendedName>
</protein>
<dbReference type="SUPFAM" id="SSF54403">
    <property type="entry name" value="Cystatin/monellin"/>
    <property type="match status" value="1"/>
</dbReference>
<accession>A0A1E5W8H6</accession>
<dbReference type="EMBL" id="LWDX02017757">
    <property type="protein sequence ID" value="OEL33719.1"/>
    <property type="molecule type" value="Genomic_DNA"/>
</dbReference>
<evidence type="ECO:0000256" key="1">
    <source>
        <dbReference type="SAM" id="SignalP"/>
    </source>
</evidence>
<evidence type="ECO:0008006" key="4">
    <source>
        <dbReference type="Google" id="ProtNLM"/>
    </source>
</evidence>
<gene>
    <name evidence="2" type="ORF">BAE44_0005261</name>
</gene>
<dbReference type="OrthoDB" id="687343at2759"/>
<keyword evidence="3" id="KW-1185">Reference proteome</keyword>
<dbReference type="Gene3D" id="3.10.450.10">
    <property type="match status" value="1"/>
</dbReference>
<dbReference type="Proteomes" id="UP000095767">
    <property type="component" value="Unassembled WGS sequence"/>
</dbReference>
<sequence length="68" mass="7149">MRTSLLVLIAAVAIGLAAPPTAAGVAGGWFPIPDINDPHVQELGGWAVSERNRRENAAIRFSRVVSGQ</sequence>
<dbReference type="InterPro" id="IPR027214">
    <property type="entry name" value="Cystatin"/>
</dbReference>
<dbReference type="PANTHER" id="PTHR47116">
    <property type="entry name" value="PHLOEM FILAMENT PROTEIN"/>
    <property type="match status" value="1"/>
</dbReference>
<evidence type="ECO:0000313" key="3">
    <source>
        <dbReference type="Proteomes" id="UP000095767"/>
    </source>
</evidence>
<evidence type="ECO:0000313" key="2">
    <source>
        <dbReference type="EMBL" id="OEL33719.1"/>
    </source>
</evidence>
<reference evidence="2 3" key="1">
    <citation type="submission" date="2016-09" db="EMBL/GenBank/DDBJ databases">
        <title>The draft genome of Dichanthelium oligosanthes: A C3 panicoid grass species.</title>
        <authorList>
            <person name="Studer A.J."/>
            <person name="Schnable J.C."/>
            <person name="Brutnell T.P."/>
        </authorList>
    </citation>
    <scope>NUCLEOTIDE SEQUENCE [LARGE SCALE GENOMIC DNA]</scope>
    <source>
        <strain evidence="3">cv. Kellogg 1175</strain>
        <tissue evidence="2">Leaf</tissue>
    </source>
</reference>
<comment type="caution">
    <text evidence="2">The sequence shown here is derived from an EMBL/GenBank/DDBJ whole genome shotgun (WGS) entry which is preliminary data.</text>
</comment>
<organism evidence="2 3">
    <name type="scientific">Dichanthelium oligosanthes</name>
    <dbReference type="NCBI Taxonomy" id="888268"/>
    <lineage>
        <taxon>Eukaryota</taxon>
        <taxon>Viridiplantae</taxon>
        <taxon>Streptophyta</taxon>
        <taxon>Embryophyta</taxon>
        <taxon>Tracheophyta</taxon>
        <taxon>Spermatophyta</taxon>
        <taxon>Magnoliopsida</taxon>
        <taxon>Liliopsida</taxon>
        <taxon>Poales</taxon>
        <taxon>Poaceae</taxon>
        <taxon>PACMAD clade</taxon>
        <taxon>Panicoideae</taxon>
        <taxon>Panicodae</taxon>
        <taxon>Paniceae</taxon>
        <taxon>Dichantheliinae</taxon>
        <taxon>Dichanthelium</taxon>
    </lineage>
</organism>
<name>A0A1E5W8H6_9POAL</name>
<dbReference type="GO" id="GO:0004869">
    <property type="term" value="F:cysteine-type endopeptidase inhibitor activity"/>
    <property type="evidence" value="ECO:0007669"/>
    <property type="project" value="InterPro"/>
</dbReference>
<dbReference type="InterPro" id="IPR046350">
    <property type="entry name" value="Cystatin_sf"/>
</dbReference>
<feature type="signal peptide" evidence="1">
    <location>
        <begin position="1"/>
        <end position="17"/>
    </location>
</feature>
<proteinExistence type="predicted"/>
<feature type="chain" id="PRO_5018605206" description="Cystatin domain-containing protein" evidence="1">
    <location>
        <begin position="18"/>
        <end position="68"/>
    </location>
</feature>